<organism evidence="8 9">
    <name type="scientific">Jeotgalibacillus marinus</name>
    <dbReference type="NCBI Taxonomy" id="86667"/>
    <lineage>
        <taxon>Bacteria</taxon>
        <taxon>Bacillati</taxon>
        <taxon>Bacillota</taxon>
        <taxon>Bacilli</taxon>
        <taxon>Bacillales</taxon>
        <taxon>Caryophanaceae</taxon>
        <taxon>Jeotgalibacillus</taxon>
    </lineage>
</organism>
<reference evidence="8 9" key="1">
    <citation type="journal article" date="1979" name="Int. J. Syst. Evol. Microbiol.">
        <title>Bacillus globisporus subsp. marinus subsp. nov.</title>
        <authorList>
            <person name="Liu H."/>
        </authorList>
    </citation>
    <scope>NUCLEOTIDE SEQUENCE [LARGE SCALE GENOMIC DNA]</scope>
    <source>
        <strain evidence="8 9">DSM 1297</strain>
    </source>
</reference>
<keyword evidence="9" id="KW-1185">Reference proteome</keyword>
<sequence>MKKFYVLWFLILAPLFWAGNYVFGEYVVQEMTPLQMTFIRWLIAIVLLFPLAHWIERPEWKKVWKSWKPLSIMAGLGIVGYNYLLYEALQYTTPISASLVNSISPILIVVLSSMILRENLTKWNVTGLLISLGGVLLVITNGQLQQIFTIQYNHGELVMLIAVILWALYSILGRRMTTIPPIAATAVSVVIGLLFTLPIVLIQGFPSSLSTHATIGIIYMGLFPSVGAFIFWNVSLRYIDASRVGIFLYLIPVFTTTISLMMGKSITLVQLLGGLLVFIGVYANGRSDVKRKESKLKLI</sequence>
<gene>
    <name evidence="8" type="ORF">AB1471_04680</name>
</gene>
<evidence type="ECO:0000256" key="4">
    <source>
        <dbReference type="ARBA" id="ARBA00022989"/>
    </source>
</evidence>
<evidence type="ECO:0000256" key="2">
    <source>
        <dbReference type="ARBA" id="ARBA00007362"/>
    </source>
</evidence>
<feature type="transmembrane region" description="Helical" evidence="6">
    <location>
        <begin position="98"/>
        <end position="116"/>
    </location>
</feature>
<name>A0ABV3Q1D7_9BACL</name>
<feature type="transmembrane region" description="Helical" evidence="6">
    <location>
        <begin position="184"/>
        <end position="205"/>
    </location>
</feature>
<evidence type="ECO:0000256" key="1">
    <source>
        <dbReference type="ARBA" id="ARBA00004127"/>
    </source>
</evidence>
<dbReference type="InterPro" id="IPR000620">
    <property type="entry name" value="EamA_dom"/>
</dbReference>
<feature type="transmembrane region" description="Helical" evidence="6">
    <location>
        <begin position="211"/>
        <end position="232"/>
    </location>
</feature>
<proteinExistence type="inferred from homology"/>
<dbReference type="RefSeq" id="WP_367778441.1">
    <property type="nucleotide sequence ID" value="NZ_JBFMIA010000002.1"/>
</dbReference>
<feature type="transmembrane region" description="Helical" evidence="6">
    <location>
        <begin position="123"/>
        <end position="140"/>
    </location>
</feature>
<accession>A0ABV3Q1D7</accession>
<comment type="similarity">
    <text evidence="2">Belongs to the EamA transporter family.</text>
</comment>
<dbReference type="PANTHER" id="PTHR32322:SF2">
    <property type="entry name" value="EAMA DOMAIN-CONTAINING PROTEIN"/>
    <property type="match status" value="1"/>
</dbReference>
<dbReference type="EMBL" id="JBFMIA010000002">
    <property type="protein sequence ID" value="MEW9501099.1"/>
    <property type="molecule type" value="Genomic_DNA"/>
</dbReference>
<protein>
    <submittedName>
        <fullName evidence="8">DMT family transporter</fullName>
    </submittedName>
</protein>
<evidence type="ECO:0000259" key="7">
    <source>
        <dbReference type="Pfam" id="PF00892"/>
    </source>
</evidence>
<keyword evidence="3 6" id="KW-0812">Transmembrane</keyword>
<dbReference type="Proteomes" id="UP001556040">
    <property type="component" value="Unassembled WGS sequence"/>
</dbReference>
<evidence type="ECO:0000256" key="3">
    <source>
        <dbReference type="ARBA" id="ARBA00022692"/>
    </source>
</evidence>
<evidence type="ECO:0000313" key="9">
    <source>
        <dbReference type="Proteomes" id="UP001556040"/>
    </source>
</evidence>
<keyword evidence="5 6" id="KW-0472">Membrane</keyword>
<feature type="transmembrane region" description="Helical" evidence="6">
    <location>
        <begin position="268"/>
        <end position="285"/>
    </location>
</feature>
<comment type="caution">
    <text evidence="8">The sequence shown here is derived from an EMBL/GenBank/DDBJ whole genome shotgun (WGS) entry which is preliminary data.</text>
</comment>
<dbReference type="InterPro" id="IPR037185">
    <property type="entry name" value="EmrE-like"/>
</dbReference>
<dbReference type="Pfam" id="PF00892">
    <property type="entry name" value="EamA"/>
    <property type="match status" value="2"/>
</dbReference>
<evidence type="ECO:0000256" key="5">
    <source>
        <dbReference type="ARBA" id="ARBA00023136"/>
    </source>
</evidence>
<evidence type="ECO:0000313" key="8">
    <source>
        <dbReference type="EMBL" id="MEW9501099.1"/>
    </source>
</evidence>
<dbReference type="InterPro" id="IPR050638">
    <property type="entry name" value="AA-Vitamin_Transporters"/>
</dbReference>
<feature type="transmembrane region" description="Helical" evidence="6">
    <location>
        <begin position="67"/>
        <end position="86"/>
    </location>
</feature>
<keyword evidence="4 6" id="KW-1133">Transmembrane helix</keyword>
<dbReference type="SUPFAM" id="SSF103481">
    <property type="entry name" value="Multidrug resistance efflux transporter EmrE"/>
    <property type="match status" value="2"/>
</dbReference>
<dbReference type="PANTHER" id="PTHR32322">
    <property type="entry name" value="INNER MEMBRANE TRANSPORTER"/>
    <property type="match status" value="1"/>
</dbReference>
<feature type="transmembrane region" description="Helical" evidence="6">
    <location>
        <begin position="152"/>
        <end position="172"/>
    </location>
</feature>
<feature type="domain" description="EamA" evidence="7">
    <location>
        <begin position="7"/>
        <end position="139"/>
    </location>
</feature>
<comment type="subcellular location">
    <subcellularLocation>
        <location evidence="1">Endomembrane system</location>
        <topology evidence="1">Multi-pass membrane protein</topology>
    </subcellularLocation>
</comment>
<feature type="transmembrane region" description="Helical" evidence="6">
    <location>
        <begin position="244"/>
        <end position="262"/>
    </location>
</feature>
<evidence type="ECO:0000256" key="6">
    <source>
        <dbReference type="SAM" id="Phobius"/>
    </source>
</evidence>
<feature type="transmembrane region" description="Helical" evidence="6">
    <location>
        <begin position="34"/>
        <end position="55"/>
    </location>
</feature>
<feature type="domain" description="EamA" evidence="7">
    <location>
        <begin position="155"/>
        <end position="282"/>
    </location>
</feature>